<dbReference type="EMBL" id="FMAO01000001">
    <property type="protein sequence ID" value="SCB80348.1"/>
    <property type="molecule type" value="Genomic_DNA"/>
</dbReference>
<dbReference type="OrthoDB" id="2149791at2"/>
<dbReference type="AlphaFoldDB" id="A0A1C3ZDG8"/>
<sequence length="85" mass="8999">MESNGRGADGIDIAFHNGNTDDLGVFGGSNGIGGLNNATGFKLDTSKYDNNLAALMMSASTGWAKNLHMFKIDSFDYIGSENAYI</sequence>
<evidence type="ECO:0000313" key="1">
    <source>
        <dbReference type="EMBL" id="SCB80348.1"/>
    </source>
</evidence>
<dbReference type="RefSeq" id="WP_092461461.1">
    <property type="nucleotide sequence ID" value="NZ_BJEE01000002.1"/>
</dbReference>
<accession>A0A1C3ZDG8</accession>
<proteinExistence type="predicted"/>
<protein>
    <submittedName>
        <fullName evidence="1">Uncharacterized protein</fullName>
    </submittedName>
</protein>
<dbReference type="STRING" id="1505725.GA0061074_101438"/>
<reference evidence="2" key="1">
    <citation type="submission" date="2016-08" db="EMBL/GenBank/DDBJ databases">
        <authorList>
            <person name="Varghese N."/>
            <person name="Submissions Spin"/>
        </authorList>
    </citation>
    <scope>NUCLEOTIDE SEQUENCE [LARGE SCALE GENOMIC DNA]</scope>
    <source>
        <strain evidence="2">R-53094</strain>
    </source>
</reference>
<name>A0A1C3ZDG8_9LACO</name>
<organism evidence="1 2">
    <name type="scientific">Weissella bombi</name>
    <dbReference type="NCBI Taxonomy" id="1505725"/>
    <lineage>
        <taxon>Bacteria</taxon>
        <taxon>Bacillati</taxon>
        <taxon>Bacillota</taxon>
        <taxon>Bacilli</taxon>
        <taxon>Lactobacillales</taxon>
        <taxon>Lactobacillaceae</taxon>
        <taxon>Weissella</taxon>
    </lineage>
</organism>
<dbReference type="Proteomes" id="UP000199268">
    <property type="component" value="Unassembled WGS sequence"/>
</dbReference>
<evidence type="ECO:0000313" key="2">
    <source>
        <dbReference type="Proteomes" id="UP000199268"/>
    </source>
</evidence>
<keyword evidence="2" id="KW-1185">Reference proteome</keyword>
<dbReference type="Gene3D" id="2.60.120.200">
    <property type="match status" value="1"/>
</dbReference>
<gene>
    <name evidence="1" type="ORF">GA0061074_101438</name>
</gene>